<dbReference type="AlphaFoldDB" id="A0A1A8TAI0"/>
<evidence type="ECO:0000313" key="3">
    <source>
        <dbReference type="Proteomes" id="UP000092627"/>
    </source>
</evidence>
<evidence type="ECO:0000313" key="2">
    <source>
        <dbReference type="EMBL" id="SBS29870.1"/>
    </source>
</evidence>
<organism evidence="2 3">
    <name type="scientific">Marinomonas aquimarina</name>
    <dbReference type="NCBI Taxonomy" id="295068"/>
    <lineage>
        <taxon>Bacteria</taxon>
        <taxon>Pseudomonadati</taxon>
        <taxon>Pseudomonadota</taxon>
        <taxon>Gammaproteobacteria</taxon>
        <taxon>Oceanospirillales</taxon>
        <taxon>Oceanospirillaceae</taxon>
        <taxon>Marinomonas</taxon>
    </lineage>
</organism>
<protein>
    <submittedName>
        <fullName evidence="2">Uncharacterized protein</fullName>
    </submittedName>
</protein>
<keyword evidence="3" id="KW-1185">Reference proteome</keyword>
<dbReference type="EMBL" id="FLOC01000007">
    <property type="protein sequence ID" value="SBS29870.1"/>
    <property type="molecule type" value="Genomic_DNA"/>
</dbReference>
<name>A0A1A8TAI0_9GAMM</name>
<keyword evidence="1" id="KW-1133">Transmembrane helix</keyword>
<gene>
    <name evidence="2" type="ORF">MAQ5080_01526</name>
</gene>
<evidence type="ECO:0000256" key="1">
    <source>
        <dbReference type="SAM" id="Phobius"/>
    </source>
</evidence>
<keyword evidence="1" id="KW-0812">Transmembrane</keyword>
<dbReference type="Proteomes" id="UP000092627">
    <property type="component" value="Unassembled WGS sequence"/>
</dbReference>
<reference evidence="2 3" key="1">
    <citation type="submission" date="2016-06" db="EMBL/GenBank/DDBJ databases">
        <authorList>
            <person name="Kjaerup R.B."/>
            <person name="Dalgaard T.S."/>
            <person name="Juul-Madsen H.R."/>
        </authorList>
    </citation>
    <scope>NUCLEOTIDE SEQUENCE [LARGE SCALE GENOMIC DNA]</scope>
    <source>
        <strain evidence="2 3">CECT 5080</strain>
    </source>
</reference>
<proteinExistence type="predicted"/>
<sequence>MEFAHVVLLILAVALVFKLAYLWYLKHHQQDKHHSHHDS</sequence>
<feature type="transmembrane region" description="Helical" evidence="1">
    <location>
        <begin position="6"/>
        <end position="25"/>
    </location>
</feature>
<keyword evidence="1" id="KW-0472">Membrane</keyword>
<accession>A0A1A8TAI0</accession>